<organism evidence="1 2">
    <name type="scientific">Streptomyces caledonius</name>
    <dbReference type="NCBI Taxonomy" id="3134107"/>
    <lineage>
        <taxon>Bacteria</taxon>
        <taxon>Bacillati</taxon>
        <taxon>Actinomycetota</taxon>
        <taxon>Actinomycetes</taxon>
        <taxon>Kitasatosporales</taxon>
        <taxon>Streptomycetaceae</taxon>
        <taxon>Streptomyces</taxon>
    </lineage>
</organism>
<evidence type="ECO:0000313" key="1">
    <source>
        <dbReference type="EMBL" id="MEJ8644468.1"/>
    </source>
</evidence>
<dbReference type="Proteomes" id="UP001382904">
    <property type="component" value="Unassembled WGS sequence"/>
</dbReference>
<dbReference type="InterPro" id="IPR014942">
    <property type="entry name" value="AbiEii"/>
</dbReference>
<proteinExistence type="predicted"/>
<accession>A0ABU8UBE3</accession>
<comment type="caution">
    <text evidence="1">The sequence shown here is derived from an EMBL/GenBank/DDBJ whole genome shotgun (WGS) entry which is preliminary data.</text>
</comment>
<reference evidence="1 2" key="1">
    <citation type="submission" date="2024-03" db="EMBL/GenBank/DDBJ databases">
        <title>Novel Streptomyces species of biotechnological and ecological value are a feature of Machair soil.</title>
        <authorList>
            <person name="Prole J.R."/>
            <person name="Goodfellow M."/>
            <person name="Allenby N."/>
            <person name="Ward A.C."/>
        </authorList>
    </citation>
    <scope>NUCLEOTIDE SEQUENCE [LARGE SCALE GENOMIC DNA]</scope>
    <source>
        <strain evidence="1 2">MS1.HAVA.3</strain>
    </source>
</reference>
<evidence type="ECO:0000313" key="2">
    <source>
        <dbReference type="Proteomes" id="UP001382904"/>
    </source>
</evidence>
<name>A0ABU8UBE3_9ACTN</name>
<dbReference type="GO" id="GO:0016740">
    <property type="term" value="F:transferase activity"/>
    <property type="evidence" value="ECO:0007669"/>
    <property type="project" value="UniProtKB-KW"/>
</dbReference>
<keyword evidence="2" id="KW-1185">Reference proteome</keyword>
<dbReference type="Pfam" id="PF08843">
    <property type="entry name" value="AbiEii"/>
    <property type="match status" value="1"/>
</dbReference>
<dbReference type="EMBL" id="JBBKAM010000002">
    <property type="protein sequence ID" value="MEJ8644468.1"/>
    <property type="molecule type" value="Genomic_DNA"/>
</dbReference>
<protein>
    <submittedName>
        <fullName evidence="1">Nucleotidyl transferase AbiEii/AbiGii toxin family protein</fullName>
    </submittedName>
</protein>
<gene>
    <name evidence="1" type="ORF">WKI68_30470</name>
</gene>
<sequence length="168" mass="18448">MPADAAVCEDIWTYERVPGRRLVLPWSAPGLPGGHVQLDFVFNEPLPAAPEPADVAGVRLPAATRELSLAWKLVWLATDSYPQGKDLYDAVLLAESCAAPYELLHTVFRDSGEFFPPVPWVRKLDLDAFSEVEWADWDTFAAEYPGIPGSASSYAERLLTALAPSFAE</sequence>
<keyword evidence="1" id="KW-0808">Transferase</keyword>